<evidence type="ECO:0000256" key="1">
    <source>
        <dbReference type="SAM" id="MobiDB-lite"/>
    </source>
</evidence>
<feature type="region of interest" description="Disordered" evidence="1">
    <location>
        <begin position="1"/>
        <end position="30"/>
    </location>
</feature>
<gene>
    <name evidence="2" type="ORF">ACFPOE_11195</name>
</gene>
<protein>
    <submittedName>
        <fullName evidence="2">Uncharacterized protein</fullName>
    </submittedName>
</protein>
<reference evidence="3" key="1">
    <citation type="journal article" date="2019" name="Int. J. Syst. Evol. Microbiol.">
        <title>The Global Catalogue of Microorganisms (GCM) 10K type strain sequencing project: providing services to taxonomists for standard genome sequencing and annotation.</title>
        <authorList>
            <consortium name="The Broad Institute Genomics Platform"/>
            <consortium name="The Broad Institute Genome Sequencing Center for Infectious Disease"/>
            <person name="Wu L."/>
            <person name="Ma J."/>
        </authorList>
    </citation>
    <scope>NUCLEOTIDE SEQUENCE [LARGE SCALE GENOMIC DNA]</scope>
    <source>
        <strain evidence="3">CCUG 57401</strain>
    </source>
</reference>
<evidence type="ECO:0000313" key="3">
    <source>
        <dbReference type="Proteomes" id="UP001596037"/>
    </source>
</evidence>
<evidence type="ECO:0000313" key="2">
    <source>
        <dbReference type="EMBL" id="MFC5498101.1"/>
    </source>
</evidence>
<organism evidence="2 3">
    <name type="scientific">Caenimonas terrae</name>
    <dbReference type="NCBI Taxonomy" id="696074"/>
    <lineage>
        <taxon>Bacteria</taxon>
        <taxon>Pseudomonadati</taxon>
        <taxon>Pseudomonadota</taxon>
        <taxon>Betaproteobacteria</taxon>
        <taxon>Burkholderiales</taxon>
        <taxon>Comamonadaceae</taxon>
        <taxon>Caenimonas</taxon>
    </lineage>
</organism>
<dbReference type="Proteomes" id="UP001596037">
    <property type="component" value="Unassembled WGS sequence"/>
</dbReference>
<accession>A0ABW0NDU4</accession>
<dbReference type="RefSeq" id="WP_376850163.1">
    <property type="nucleotide sequence ID" value="NZ_JBHSMF010000006.1"/>
</dbReference>
<keyword evidence="3" id="KW-1185">Reference proteome</keyword>
<proteinExistence type="predicted"/>
<sequence>MNQSPRKGSGKPPGPTDLVRAGRSGEGAGSVMDEIARDRLAAARAATHTAEQQIKALWRLRVPQDRTIADLWTLQTWLSANAPDLLADKGDSFQYLLALLASEIDPGGGPQQD</sequence>
<comment type="caution">
    <text evidence="2">The sequence shown here is derived from an EMBL/GenBank/DDBJ whole genome shotgun (WGS) entry which is preliminary data.</text>
</comment>
<dbReference type="EMBL" id="JBHSMF010000006">
    <property type="protein sequence ID" value="MFC5498101.1"/>
    <property type="molecule type" value="Genomic_DNA"/>
</dbReference>
<name>A0ABW0NDU4_9BURK</name>